<dbReference type="GeneID" id="87904109"/>
<evidence type="ECO:0000313" key="1">
    <source>
        <dbReference type="EMBL" id="KAK4650293.1"/>
    </source>
</evidence>
<gene>
    <name evidence="1" type="primary">TYR1_2</name>
    <name evidence="1" type="ORF">QC762_0108530</name>
</gene>
<dbReference type="EC" id="1.3.1.13" evidence="1"/>
<dbReference type="RefSeq" id="XP_062739268.1">
    <property type="nucleotide sequence ID" value="XM_062884285.1"/>
</dbReference>
<keyword evidence="2" id="KW-1185">Reference proteome</keyword>
<dbReference type="EMBL" id="JAFFHA010000009">
    <property type="protein sequence ID" value="KAK4650293.1"/>
    <property type="molecule type" value="Genomic_DNA"/>
</dbReference>
<evidence type="ECO:0000313" key="2">
    <source>
        <dbReference type="Proteomes" id="UP001323405"/>
    </source>
</evidence>
<protein>
    <submittedName>
        <fullName evidence="1">Prephenate dehydrogenase (NADP(+))</fullName>
        <ecNumber evidence="1">1.3.1.13</ecNumber>
    </submittedName>
</protein>
<sequence length="26" mass="2824">MATASEFAWSKDFTIGLIGMGDMGRM</sequence>
<dbReference type="Proteomes" id="UP001323405">
    <property type="component" value="Unassembled WGS sequence"/>
</dbReference>
<dbReference type="GO" id="GO:0004665">
    <property type="term" value="F:prephenate dehydrogenase (NADP+) activity"/>
    <property type="evidence" value="ECO:0007669"/>
    <property type="project" value="UniProtKB-EC"/>
</dbReference>
<accession>A0ABR0G3J9</accession>
<name>A0ABR0G3J9_9PEZI</name>
<keyword evidence="1" id="KW-0560">Oxidoreductase</keyword>
<comment type="caution">
    <text evidence="1">The sequence shown here is derived from an EMBL/GenBank/DDBJ whole genome shotgun (WGS) entry which is preliminary data.</text>
</comment>
<reference evidence="1 2" key="1">
    <citation type="journal article" date="2023" name="bioRxiv">
        <title>High-quality genome assemblies of four members of thePodospora anserinaspecies complex.</title>
        <authorList>
            <person name="Ament-Velasquez S.L."/>
            <person name="Vogan A.A."/>
            <person name="Wallerman O."/>
            <person name="Hartmann F."/>
            <person name="Gautier V."/>
            <person name="Silar P."/>
            <person name="Giraud T."/>
            <person name="Johannesson H."/>
        </authorList>
    </citation>
    <scope>NUCLEOTIDE SEQUENCE [LARGE SCALE GENOMIC DNA]</scope>
    <source>
        <strain evidence="1 2">CBS 415.72m</strain>
    </source>
</reference>
<proteinExistence type="predicted"/>
<organism evidence="1 2">
    <name type="scientific">Podospora pseudocomata</name>
    <dbReference type="NCBI Taxonomy" id="2093779"/>
    <lineage>
        <taxon>Eukaryota</taxon>
        <taxon>Fungi</taxon>
        <taxon>Dikarya</taxon>
        <taxon>Ascomycota</taxon>
        <taxon>Pezizomycotina</taxon>
        <taxon>Sordariomycetes</taxon>
        <taxon>Sordariomycetidae</taxon>
        <taxon>Sordariales</taxon>
        <taxon>Podosporaceae</taxon>
        <taxon>Podospora</taxon>
    </lineage>
</organism>